<dbReference type="KEGG" id="cts:Ctha_2071"/>
<dbReference type="CAZy" id="GT2">
    <property type="family name" value="Glycosyltransferase Family 2"/>
</dbReference>
<keyword evidence="2" id="KW-0328">Glycosyltransferase</keyword>
<gene>
    <name evidence="5" type="ordered locus">Ctha_2071</name>
</gene>
<dbReference type="CDD" id="cd02526">
    <property type="entry name" value="GT2_RfbF_like"/>
    <property type="match status" value="1"/>
</dbReference>
<dbReference type="HOGENOM" id="CLU_023845_9_1_10"/>
<dbReference type="InterPro" id="IPR029044">
    <property type="entry name" value="Nucleotide-diphossugar_trans"/>
</dbReference>
<dbReference type="eggNOG" id="COG1216">
    <property type="taxonomic scope" value="Bacteria"/>
</dbReference>
<dbReference type="InterPro" id="IPR001173">
    <property type="entry name" value="Glyco_trans_2-like"/>
</dbReference>
<dbReference type="EMBL" id="CP001100">
    <property type="protein sequence ID" value="ACF14523.1"/>
    <property type="molecule type" value="Genomic_DNA"/>
</dbReference>
<comment type="similarity">
    <text evidence="1">Belongs to the glycosyltransferase 2 family.</text>
</comment>
<dbReference type="PANTHER" id="PTHR43179:SF12">
    <property type="entry name" value="GALACTOFURANOSYLTRANSFERASE GLFT2"/>
    <property type="match status" value="1"/>
</dbReference>
<keyword evidence="6" id="KW-1185">Reference proteome</keyword>
<dbReference type="Proteomes" id="UP000001208">
    <property type="component" value="Chromosome"/>
</dbReference>
<organism evidence="5 6">
    <name type="scientific">Chloroherpeton thalassium (strain ATCC 35110 / GB-78)</name>
    <dbReference type="NCBI Taxonomy" id="517418"/>
    <lineage>
        <taxon>Bacteria</taxon>
        <taxon>Pseudomonadati</taxon>
        <taxon>Chlorobiota</taxon>
        <taxon>Chlorobiia</taxon>
        <taxon>Chlorobiales</taxon>
        <taxon>Chloroherpetonaceae</taxon>
        <taxon>Chloroherpeton</taxon>
    </lineage>
</organism>
<evidence type="ECO:0000313" key="5">
    <source>
        <dbReference type="EMBL" id="ACF14523.1"/>
    </source>
</evidence>
<dbReference type="PANTHER" id="PTHR43179">
    <property type="entry name" value="RHAMNOSYLTRANSFERASE WBBL"/>
    <property type="match status" value="1"/>
</dbReference>
<dbReference type="AlphaFoldDB" id="B3QVC3"/>
<feature type="domain" description="Glycosyltransferase 2-like" evidence="4">
    <location>
        <begin position="5"/>
        <end position="166"/>
    </location>
</feature>
<evidence type="ECO:0000313" key="6">
    <source>
        <dbReference type="Proteomes" id="UP000001208"/>
    </source>
</evidence>
<dbReference type="GO" id="GO:0016757">
    <property type="term" value="F:glycosyltransferase activity"/>
    <property type="evidence" value="ECO:0007669"/>
    <property type="project" value="UniProtKB-KW"/>
</dbReference>
<evidence type="ECO:0000256" key="3">
    <source>
        <dbReference type="ARBA" id="ARBA00022679"/>
    </source>
</evidence>
<dbReference type="OrthoDB" id="9815829at2"/>
<reference evidence="5 6" key="1">
    <citation type="submission" date="2008-06" db="EMBL/GenBank/DDBJ databases">
        <title>Complete sequence of Chloroherpeton thalassium ATCC 35110.</title>
        <authorList>
            <consortium name="US DOE Joint Genome Institute"/>
            <person name="Lucas S."/>
            <person name="Copeland A."/>
            <person name="Lapidus A."/>
            <person name="Glavina del Rio T."/>
            <person name="Dalin E."/>
            <person name="Tice H."/>
            <person name="Bruce D."/>
            <person name="Goodwin L."/>
            <person name="Pitluck S."/>
            <person name="Schmutz J."/>
            <person name="Larimer F."/>
            <person name="Land M."/>
            <person name="Hauser L."/>
            <person name="Kyrpides N."/>
            <person name="Mikhailova N."/>
            <person name="Liu Z."/>
            <person name="Li T."/>
            <person name="Zhao F."/>
            <person name="Overmann J."/>
            <person name="Bryant D.A."/>
            <person name="Richardson P."/>
        </authorList>
    </citation>
    <scope>NUCLEOTIDE SEQUENCE [LARGE SCALE GENOMIC DNA]</scope>
    <source>
        <strain evidence="6">ATCC 35110 / GB-78</strain>
    </source>
</reference>
<keyword evidence="3 5" id="KW-0808">Transferase</keyword>
<dbReference type="STRING" id="517418.Ctha_2071"/>
<dbReference type="RefSeq" id="WP_012500606.1">
    <property type="nucleotide sequence ID" value="NC_011026.1"/>
</dbReference>
<dbReference type="SUPFAM" id="SSF53448">
    <property type="entry name" value="Nucleotide-diphospho-sugar transferases"/>
    <property type="match status" value="1"/>
</dbReference>
<evidence type="ECO:0000259" key="4">
    <source>
        <dbReference type="Pfam" id="PF00535"/>
    </source>
</evidence>
<accession>B3QVC3</accession>
<dbReference type="Pfam" id="PF00535">
    <property type="entry name" value="Glycos_transf_2"/>
    <property type="match status" value="1"/>
</dbReference>
<proteinExistence type="inferred from homology"/>
<evidence type="ECO:0000256" key="1">
    <source>
        <dbReference type="ARBA" id="ARBA00006739"/>
    </source>
</evidence>
<dbReference type="Gene3D" id="3.90.550.10">
    <property type="entry name" value="Spore Coat Polysaccharide Biosynthesis Protein SpsA, Chain A"/>
    <property type="match status" value="1"/>
</dbReference>
<protein>
    <submittedName>
        <fullName evidence="5">Glycosyl transferase family 2</fullName>
    </submittedName>
</protein>
<name>B3QVC3_CHLT3</name>
<sequence>MNLDVIYVTYNPNLNFLEQSINSIVRNVRKVYVVDNTPGKAKYLENYASDKIEVVYLNANMGIAYAQNVGIKKSIKNGSDYVLLSDQDTIYPEDYLFDMLKSFELSENAIACVPLFRDINQKKANEGFIRKYPFGFKKFYPAKGKYEVFQAIASGKIISMKLLKKVGFMNEDLFIDWVDLEWCWRAHKKGYKIIGNADVTITHQLGDNAKDIGFREVNLRSPFRHYYITRNAFYLSLQSPDLDLLHRAILFLKSIRYIIGFPLLSKPHLTHLRYVLLGFFHGIIGKLGELK</sequence>
<evidence type="ECO:0000256" key="2">
    <source>
        <dbReference type="ARBA" id="ARBA00022676"/>
    </source>
</evidence>